<sequence>MSSHGDGGSPTMSSIFRRIPSVRERARRGSLGQVSGGAAIHDAVAKGKIHLAKFILDAVEGQSVVNSRDLHGKTPLIRAMKVDDGQTRLKVVHLLIQHGANVNHRDNMGRTALCYAAELHYNDVIKVLVKNNVDPNIDDNNGNTPLMYCSMVGNATGILILTRSFRRLGLDVDKLNAEGMSALMTAAKIGDMECVKLLAHEGKASLDQRDQIKNMTAAEWAREGGCSTPEMEAFLPKIRRQSKPADSSPTKQDADPRSNLQKNESMESNSSSADGYSPRGNNSKDSSSEELSPRQYCSKGTIAVPTPPTYRKNPQPHMDALSRRFHALHPVKNINDIPGVRKHIIEMKRASLPEVTNPEALHYHYEEDAVNLDQDSDNRSGTNNIFIKRTKPTSGPRRPLSAINRHSNQKQSKSFDGFTYERSSNSDEELSVQKKMGQSLSNLYLENPNTKNLLNLSFLSRSTEALSPTCSSPDPAYMRHSVNSTTHINVDIESNKSRPKEHMLRVDVHGKGDQTPRLPPLSPKRVVTGQ</sequence>
<evidence type="ECO:0000256" key="3">
    <source>
        <dbReference type="PROSITE-ProRule" id="PRU00023"/>
    </source>
</evidence>
<proteinExistence type="predicted"/>
<evidence type="ECO:0000313" key="5">
    <source>
        <dbReference type="EnsemblMetazoa" id="XP_011665870"/>
    </source>
</evidence>
<feature type="region of interest" description="Disordered" evidence="4">
    <location>
        <begin position="373"/>
        <end position="428"/>
    </location>
</feature>
<dbReference type="KEGG" id="spu:100888454"/>
<feature type="region of interest" description="Disordered" evidence="4">
    <location>
        <begin position="240"/>
        <end position="317"/>
    </location>
</feature>
<dbReference type="InterPro" id="IPR002110">
    <property type="entry name" value="Ankyrin_rpt"/>
</dbReference>
<dbReference type="PROSITE" id="PS50297">
    <property type="entry name" value="ANK_REP_REGION"/>
    <property type="match status" value="1"/>
</dbReference>
<feature type="compositionally biased region" description="Basic and acidic residues" evidence="4">
    <location>
        <begin position="493"/>
        <end position="514"/>
    </location>
</feature>
<evidence type="ECO:0000256" key="4">
    <source>
        <dbReference type="SAM" id="MobiDB-lite"/>
    </source>
</evidence>
<dbReference type="SMART" id="SM00248">
    <property type="entry name" value="ANK"/>
    <property type="match status" value="5"/>
</dbReference>
<dbReference type="RefSeq" id="XP_011665870.1">
    <property type="nucleotide sequence ID" value="XM_011667568.2"/>
</dbReference>
<keyword evidence="1" id="KW-0677">Repeat</keyword>
<dbReference type="InterPro" id="IPR036770">
    <property type="entry name" value="Ankyrin_rpt-contain_sf"/>
</dbReference>
<dbReference type="PANTHER" id="PTHR24173:SF74">
    <property type="entry name" value="ANKYRIN REPEAT DOMAIN-CONTAINING PROTEIN 16"/>
    <property type="match status" value="1"/>
</dbReference>
<feature type="compositionally biased region" description="Polar residues" evidence="4">
    <location>
        <begin position="404"/>
        <end position="414"/>
    </location>
</feature>
<protein>
    <submittedName>
        <fullName evidence="5">Uncharacterized protein</fullName>
    </submittedName>
</protein>
<dbReference type="OrthoDB" id="5406014at2759"/>
<dbReference type="Proteomes" id="UP000007110">
    <property type="component" value="Unassembled WGS sequence"/>
</dbReference>
<keyword evidence="2 3" id="KW-0040">ANK repeat</keyword>
<dbReference type="AlphaFoldDB" id="A0A7M7HHF0"/>
<dbReference type="EnsemblMetazoa" id="XM_011667568">
    <property type="protein sequence ID" value="XP_011665870"/>
    <property type="gene ID" value="LOC100888454"/>
</dbReference>
<feature type="compositionally biased region" description="Polar residues" evidence="4">
    <location>
        <begin position="258"/>
        <end position="285"/>
    </location>
</feature>
<name>A0A7M7HHF0_STRPU</name>
<dbReference type="PROSITE" id="PS50088">
    <property type="entry name" value="ANK_REPEAT"/>
    <property type="match status" value="2"/>
</dbReference>
<evidence type="ECO:0000313" key="6">
    <source>
        <dbReference type="Proteomes" id="UP000007110"/>
    </source>
</evidence>
<accession>A0A7M7HHF0</accession>
<dbReference type="PANTHER" id="PTHR24173">
    <property type="entry name" value="ANKYRIN REPEAT CONTAINING"/>
    <property type="match status" value="1"/>
</dbReference>
<dbReference type="OMA" id="VNSTTHI"/>
<evidence type="ECO:0000256" key="2">
    <source>
        <dbReference type="ARBA" id="ARBA00023043"/>
    </source>
</evidence>
<feature type="repeat" description="ANK" evidence="3">
    <location>
        <begin position="71"/>
        <end position="107"/>
    </location>
</feature>
<dbReference type="SUPFAM" id="SSF48403">
    <property type="entry name" value="Ankyrin repeat"/>
    <property type="match status" value="1"/>
</dbReference>
<dbReference type="InParanoid" id="A0A7M7HHF0"/>
<keyword evidence="6" id="KW-1185">Reference proteome</keyword>
<organism evidence="5 6">
    <name type="scientific">Strongylocentrotus purpuratus</name>
    <name type="common">Purple sea urchin</name>
    <dbReference type="NCBI Taxonomy" id="7668"/>
    <lineage>
        <taxon>Eukaryota</taxon>
        <taxon>Metazoa</taxon>
        <taxon>Echinodermata</taxon>
        <taxon>Eleutherozoa</taxon>
        <taxon>Echinozoa</taxon>
        <taxon>Echinoidea</taxon>
        <taxon>Euechinoidea</taxon>
        <taxon>Echinacea</taxon>
        <taxon>Camarodonta</taxon>
        <taxon>Echinidea</taxon>
        <taxon>Strongylocentrotidae</taxon>
        <taxon>Strongylocentrotus</taxon>
    </lineage>
</organism>
<dbReference type="Pfam" id="PF00023">
    <property type="entry name" value="Ank"/>
    <property type="match status" value="1"/>
</dbReference>
<feature type="region of interest" description="Disordered" evidence="4">
    <location>
        <begin position="491"/>
        <end position="530"/>
    </location>
</feature>
<reference evidence="5" key="2">
    <citation type="submission" date="2021-01" db="UniProtKB">
        <authorList>
            <consortium name="EnsemblMetazoa"/>
        </authorList>
    </citation>
    <scope>IDENTIFICATION</scope>
</reference>
<reference evidence="6" key="1">
    <citation type="submission" date="2015-02" db="EMBL/GenBank/DDBJ databases">
        <title>Genome sequencing for Strongylocentrotus purpuratus.</title>
        <authorList>
            <person name="Murali S."/>
            <person name="Liu Y."/>
            <person name="Vee V."/>
            <person name="English A."/>
            <person name="Wang M."/>
            <person name="Skinner E."/>
            <person name="Han Y."/>
            <person name="Muzny D.M."/>
            <person name="Worley K.C."/>
            <person name="Gibbs R.A."/>
        </authorList>
    </citation>
    <scope>NUCLEOTIDE SEQUENCE</scope>
</reference>
<evidence type="ECO:0000256" key="1">
    <source>
        <dbReference type="ARBA" id="ARBA00022737"/>
    </source>
</evidence>
<dbReference type="Pfam" id="PF12796">
    <property type="entry name" value="Ank_2"/>
    <property type="match status" value="1"/>
</dbReference>
<dbReference type="Gene3D" id="1.25.40.20">
    <property type="entry name" value="Ankyrin repeat-containing domain"/>
    <property type="match status" value="1"/>
</dbReference>
<dbReference type="GeneID" id="100888454"/>
<feature type="repeat" description="ANK" evidence="3">
    <location>
        <begin position="108"/>
        <end position="140"/>
    </location>
</feature>